<dbReference type="SMART" id="SM00825">
    <property type="entry name" value="PKS_KS"/>
    <property type="match status" value="1"/>
</dbReference>
<dbReference type="GO" id="GO:0044550">
    <property type="term" value="P:secondary metabolite biosynthetic process"/>
    <property type="evidence" value="ECO:0007669"/>
    <property type="project" value="UniProtKB-ARBA"/>
</dbReference>
<dbReference type="PROSITE" id="PS52019">
    <property type="entry name" value="PKS_MFAS_DH"/>
    <property type="match status" value="1"/>
</dbReference>
<keyword evidence="8" id="KW-0012">Acyltransferase</keyword>
<evidence type="ECO:0000256" key="1">
    <source>
        <dbReference type="ARBA" id="ARBA00022450"/>
    </source>
</evidence>
<dbReference type="InterPro" id="IPR032821">
    <property type="entry name" value="PKS_assoc"/>
</dbReference>
<dbReference type="InterPro" id="IPR049551">
    <property type="entry name" value="PKS_DH_C"/>
</dbReference>
<keyword evidence="4" id="KW-0808">Transferase</keyword>
<dbReference type="GO" id="GO:0004312">
    <property type="term" value="F:fatty acid synthase activity"/>
    <property type="evidence" value="ECO:0007669"/>
    <property type="project" value="TreeGrafter"/>
</dbReference>
<dbReference type="InterPro" id="IPR036291">
    <property type="entry name" value="NAD(P)-bd_dom_sf"/>
</dbReference>
<dbReference type="SUPFAM" id="SSF47336">
    <property type="entry name" value="ACP-like"/>
    <property type="match status" value="1"/>
</dbReference>
<feature type="domain" description="PKS/mFAS DH" evidence="12">
    <location>
        <begin position="933"/>
        <end position="1232"/>
    </location>
</feature>
<dbReference type="PANTHER" id="PTHR43775:SF49">
    <property type="entry name" value="SYNTHASE, PUTATIVE (JCVI)-RELATED"/>
    <property type="match status" value="1"/>
</dbReference>
<dbReference type="GO" id="GO:0006633">
    <property type="term" value="P:fatty acid biosynthetic process"/>
    <property type="evidence" value="ECO:0007669"/>
    <property type="project" value="TreeGrafter"/>
</dbReference>
<feature type="region of interest" description="N-terminal hotdog fold" evidence="9">
    <location>
        <begin position="933"/>
        <end position="1062"/>
    </location>
</feature>
<evidence type="ECO:0000256" key="8">
    <source>
        <dbReference type="ARBA" id="ARBA00023315"/>
    </source>
</evidence>
<dbReference type="Pfam" id="PF02801">
    <property type="entry name" value="Ketoacyl-synt_C"/>
    <property type="match status" value="1"/>
</dbReference>
<dbReference type="EMBL" id="KE384738">
    <property type="protein sequence ID" value="KJK77296.1"/>
    <property type="molecule type" value="Genomic_DNA"/>
</dbReference>
<evidence type="ECO:0000313" key="14">
    <source>
        <dbReference type="Proteomes" id="UP000054544"/>
    </source>
</evidence>
<dbReference type="Pfam" id="PF00698">
    <property type="entry name" value="Acyl_transf_1"/>
    <property type="match status" value="1"/>
</dbReference>
<dbReference type="CDD" id="cd02440">
    <property type="entry name" value="AdoMet_MTases"/>
    <property type="match status" value="1"/>
</dbReference>
<keyword evidence="6" id="KW-0560">Oxidoreductase</keyword>
<dbReference type="Pfam" id="PF21089">
    <property type="entry name" value="PKS_DH_N"/>
    <property type="match status" value="1"/>
</dbReference>
<dbReference type="PANTHER" id="PTHR43775">
    <property type="entry name" value="FATTY ACID SYNTHASE"/>
    <property type="match status" value="1"/>
</dbReference>
<dbReference type="InterPro" id="IPR014031">
    <property type="entry name" value="Ketoacyl_synth_C"/>
</dbReference>
<dbReference type="InterPro" id="IPR020843">
    <property type="entry name" value="ER"/>
</dbReference>
<dbReference type="InterPro" id="IPR020841">
    <property type="entry name" value="PKS_Beta-ketoAc_synthase_dom"/>
</dbReference>
<evidence type="ECO:0000259" key="10">
    <source>
        <dbReference type="PROSITE" id="PS50075"/>
    </source>
</evidence>
<dbReference type="SMART" id="SM00827">
    <property type="entry name" value="PKS_AT"/>
    <property type="match status" value="1"/>
</dbReference>
<dbReference type="Pfam" id="PF08242">
    <property type="entry name" value="Methyltransf_12"/>
    <property type="match status" value="1"/>
</dbReference>
<gene>
    <name evidence="13" type="ORF">H634G_07035</name>
</gene>
<dbReference type="SUPFAM" id="SSF53901">
    <property type="entry name" value="Thiolase-like"/>
    <property type="match status" value="1"/>
</dbReference>
<dbReference type="SMART" id="SM00829">
    <property type="entry name" value="PKS_ER"/>
    <property type="match status" value="1"/>
</dbReference>
<dbReference type="InterPro" id="IPR020807">
    <property type="entry name" value="PKS_DH"/>
</dbReference>
<dbReference type="Pfam" id="PF08659">
    <property type="entry name" value="KR"/>
    <property type="match status" value="1"/>
</dbReference>
<dbReference type="InterPro" id="IPR013154">
    <property type="entry name" value="ADH-like_N"/>
</dbReference>
<dbReference type="InterPro" id="IPR057326">
    <property type="entry name" value="KR_dom"/>
</dbReference>
<dbReference type="SUPFAM" id="SSF50129">
    <property type="entry name" value="GroES-like"/>
    <property type="match status" value="1"/>
</dbReference>
<dbReference type="FunFam" id="3.40.50.720:FF:000209">
    <property type="entry name" value="Polyketide synthase Pks12"/>
    <property type="match status" value="1"/>
</dbReference>
<name>A0A0D9NTY0_METAN</name>
<dbReference type="Gene3D" id="3.10.129.110">
    <property type="entry name" value="Polyketide synthase dehydratase"/>
    <property type="match status" value="1"/>
</dbReference>
<dbReference type="InterPro" id="IPR042104">
    <property type="entry name" value="PKS_dehydratase_sf"/>
</dbReference>
<feature type="domain" description="Ketosynthase family 3 (KS3)" evidence="11">
    <location>
        <begin position="8"/>
        <end position="420"/>
    </location>
</feature>
<dbReference type="Pfam" id="PF00109">
    <property type="entry name" value="ketoacyl-synt"/>
    <property type="match status" value="1"/>
</dbReference>
<feature type="active site" description="Proton acceptor; for dehydratase activity" evidence="9">
    <location>
        <position position="965"/>
    </location>
</feature>
<keyword evidence="3" id="KW-0489">Methyltransferase</keyword>
<dbReference type="OrthoDB" id="4949127at2759"/>
<dbReference type="SMART" id="SM00826">
    <property type="entry name" value="PKS_DH"/>
    <property type="match status" value="1"/>
</dbReference>
<dbReference type="InterPro" id="IPR009081">
    <property type="entry name" value="PP-bd_ACP"/>
</dbReference>
<reference evidence="14" key="1">
    <citation type="journal article" date="2014" name="BMC Genomics">
        <title>The genome sequence of the biocontrol fungus Metarhizium anisopliae and comparative genomics of Metarhizium species.</title>
        <authorList>
            <person name="Pattemore J.A."/>
            <person name="Hane J.K."/>
            <person name="Williams A.H."/>
            <person name="Wilson B.A."/>
            <person name="Stodart B.J."/>
            <person name="Ash G.J."/>
        </authorList>
    </citation>
    <scope>NUCLEOTIDE SEQUENCE [LARGE SCALE GENOMIC DNA]</scope>
    <source>
        <strain evidence="14">BRIP 53293</strain>
    </source>
</reference>
<dbReference type="STRING" id="1291518.A0A0D9NTY0"/>
<dbReference type="InterPro" id="IPR014030">
    <property type="entry name" value="Ketoacyl_synth_N"/>
</dbReference>
<dbReference type="InterPro" id="IPR036736">
    <property type="entry name" value="ACP-like_sf"/>
</dbReference>
<organism evidence="13 14">
    <name type="scientific">Metarhizium anisopliae BRIP 53293</name>
    <dbReference type="NCBI Taxonomy" id="1291518"/>
    <lineage>
        <taxon>Eukaryota</taxon>
        <taxon>Fungi</taxon>
        <taxon>Dikarya</taxon>
        <taxon>Ascomycota</taxon>
        <taxon>Pezizomycotina</taxon>
        <taxon>Sordariomycetes</taxon>
        <taxon>Hypocreomycetidae</taxon>
        <taxon>Hypocreales</taxon>
        <taxon>Clavicipitaceae</taxon>
        <taxon>Metarhizium</taxon>
    </lineage>
</organism>
<evidence type="ECO:0000259" key="12">
    <source>
        <dbReference type="PROSITE" id="PS52019"/>
    </source>
</evidence>
<dbReference type="Gene3D" id="3.40.50.720">
    <property type="entry name" value="NAD(P)-binding Rossmann-like Domain"/>
    <property type="match status" value="2"/>
</dbReference>
<dbReference type="InterPro" id="IPR029063">
    <property type="entry name" value="SAM-dependent_MTases_sf"/>
</dbReference>
<evidence type="ECO:0000259" key="11">
    <source>
        <dbReference type="PROSITE" id="PS52004"/>
    </source>
</evidence>
<feature type="active site" description="Proton donor; for dehydratase activity" evidence="9">
    <location>
        <position position="1136"/>
    </location>
</feature>
<evidence type="ECO:0000256" key="9">
    <source>
        <dbReference type="PROSITE-ProRule" id="PRU01363"/>
    </source>
</evidence>
<dbReference type="InterPro" id="IPR013217">
    <property type="entry name" value="Methyltransf_12"/>
</dbReference>
<dbReference type="Gene3D" id="1.10.1200.10">
    <property type="entry name" value="ACP-like"/>
    <property type="match status" value="1"/>
</dbReference>
<dbReference type="GO" id="GO:1901336">
    <property type="term" value="P:lactone biosynthetic process"/>
    <property type="evidence" value="ECO:0007669"/>
    <property type="project" value="UniProtKB-ARBA"/>
</dbReference>
<dbReference type="SMART" id="SM00823">
    <property type="entry name" value="PKS_PP"/>
    <property type="match status" value="1"/>
</dbReference>
<dbReference type="InterPro" id="IPR049900">
    <property type="entry name" value="PKS_mFAS_DH"/>
</dbReference>
<dbReference type="InterPro" id="IPR011032">
    <property type="entry name" value="GroES-like_sf"/>
</dbReference>
<dbReference type="InterPro" id="IPR016039">
    <property type="entry name" value="Thiolase-like"/>
</dbReference>
<dbReference type="Pfam" id="PF13602">
    <property type="entry name" value="ADH_zinc_N_2"/>
    <property type="match status" value="1"/>
</dbReference>
<dbReference type="SUPFAM" id="SSF53335">
    <property type="entry name" value="S-adenosyl-L-methionine-dependent methyltransferases"/>
    <property type="match status" value="1"/>
</dbReference>
<protein>
    <submittedName>
        <fullName evidence="13">Uncharacterized protein</fullName>
    </submittedName>
</protein>
<dbReference type="Gene3D" id="3.40.47.10">
    <property type="match status" value="1"/>
</dbReference>
<evidence type="ECO:0000256" key="5">
    <source>
        <dbReference type="ARBA" id="ARBA00022857"/>
    </source>
</evidence>
<dbReference type="InterPro" id="IPR016035">
    <property type="entry name" value="Acyl_Trfase/lysoPLipase"/>
</dbReference>
<dbReference type="SMART" id="SM00822">
    <property type="entry name" value="PKS_KR"/>
    <property type="match status" value="1"/>
</dbReference>
<keyword evidence="2" id="KW-0597">Phosphoprotein</keyword>
<dbReference type="SUPFAM" id="SSF55048">
    <property type="entry name" value="Probable ACP-binding domain of malonyl-CoA ACP transacylase"/>
    <property type="match status" value="1"/>
</dbReference>
<dbReference type="InterPro" id="IPR013968">
    <property type="entry name" value="PKS_KR"/>
</dbReference>
<dbReference type="GO" id="GO:0016491">
    <property type="term" value="F:oxidoreductase activity"/>
    <property type="evidence" value="ECO:0007669"/>
    <property type="project" value="UniProtKB-KW"/>
</dbReference>
<dbReference type="Gene3D" id="3.90.180.10">
    <property type="entry name" value="Medium-chain alcohol dehydrogenases, catalytic domain"/>
    <property type="match status" value="1"/>
</dbReference>
<dbReference type="PROSITE" id="PS52004">
    <property type="entry name" value="KS3_2"/>
    <property type="match status" value="1"/>
</dbReference>
<evidence type="ECO:0000256" key="3">
    <source>
        <dbReference type="ARBA" id="ARBA00022603"/>
    </source>
</evidence>
<dbReference type="GO" id="GO:0008168">
    <property type="term" value="F:methyltransferase activity"/>
    <property type="evidence" value="ECO:0007669"/>
    <property type="project" value="UniProtKB-KW"/>
</dbReference>
<sequence length="2478" mass="271434">MDATPDSAKPVAIIGMGFRLPGGISTDAQYWDLLINKKNGRCRVPATRYNVDGFSGGKTQTQFLATEYGYFLQTELSNIDPSFFSMKPVDATVLDPQLRLLLEVAWECMESAGQTHKLVGSDTGVFVGVFGEDWHNMLHRDDLMPNTHRVRSAGDYALSNMLSHHMTIRTACSSSLSGLHIACQSLNSGDCSTAMVLGSSLIMDPSMTLDMSALGILAPDGRCKTFDTLADGFARAEAVNAILIKPLEAAIRDGDPIRAVIRSTAVNSDGKTPHVGTPSTEAQRSLILRAYQSAGIGDLSNTPFVECHGTGTMKGDPIETTAVGKAFGTRGTYIGSVKPNLGHGEGAAALTSVIKCVLALENKTIPPNVNFVTPNPRIPLEEYNLQVPVEPVPWPEDRCQRISINSFGFGGANGHVILDSAASFAAYCGAARQRYSSSDSDSLEHGLSHSEEDFLSLSLPASISSQSSDCDSAVPEEFPRIVVLSARSEESIKRRIAAFEAYMTNSPSAINDIAYTLGMRAAHMSHRAFAIHHNDIHQSLQFSVGKKIITGREKEPKVAFVFTGQGAQWPGMGRELVHSSATFREDIRNMDKVLQSLPTAPKWTLEDVLCRDDEAEALSCHVAELAQPVCTAVQVALVNFLSKCGIKPSAVVGHSSGEIAAAYAAGAIDYSEAILCSYFRGLVTTKLQSDGSMAAIGLGRDHVTPHLVDGAQIACENSPKSVSISGNSEAVRKTMENIEAVNKETFMRKLKVQVAYHSPQMSPVATRYEEMMKPYHTGTKGWKCSFYSSLYGKLADSKMELGPLYWKDNMVSPVLFFSAARQLLDDLPEITAMVEIGPHPALQGPVRQIIESKSPQPSVTYLGTLVRDKPAHDAVLTTIGRLYTMGHDIDFSFLNPGGSVVADLPRYSWDHKQDAWTESRLSKNWRMRQFAHHELLGTRCTTPSEFDATWRNVFRHYDIPWLKDHMLNSDIVFPAAGYVAMMGEAIRQFLGSEAYILEDVLVKATLIVPDAEPVEIMTTMRPFRLSGLSNSSTWYELSICSLCADTWVEHCVARGKAVSEGGNGNSKQTTMAPLKRQVNEDYFYNRLQYLGFCYGPHFRRLRELTADTDRQHAVGAATDTTNKNEAFYALHPTMIDLALQLSALAACQGIGRRLDILAVPVELKHIMVCPGGPELVLDAITDTDNNTASKQEPLHAAHMEWLPDLHLYDKIDFVRTNRNSRKFIKALDHATAVGVVQMLHELDSLGIDAATTPGDLPKYIAWLREEKNKYTQDEELASLVSLSSKARTEMLDCLWRQLQGDVDETSLALVNMYARLTTSENIAAIFTGRIKPLQICLDDKGLESFYVYGQSLVSPRDFLRLCTHSKPTLSVLEIGAGIGATTEAMLQGLVAEDGRRVYSKYVFTDISSGFFVLARDKFAKWDGVKYQVLDIESDPAAQGFELQSFDLIVASNVLHVTSHLHKSLLNVRSLLKPGGRLILQELLSTGDSSLSSRHGLLPGWWAEKEDGREAGPLVSVERWNTELLSAGFSGTDIVKLDDEHPYSFTAHMTSTAVAEMKEPLGLTFLYRQARHQFACRLAEKLRLLGHQVQWVQLGSQENDTGCDIISAIELEGSSFVDEISEADYGHMMKLLARHKRGILWLTRPAQFACAAPGYGATTGLMRCARTELGLDCWTAEIEDLDDTALDSVFALSRKFYQRAPMDQGVDAEYAVRRDGVVYVPRFRWESTEKELQQLSCDDVSKQLVIGQHGSVDTLHWIAHTEHLDLAPDEVEVDIRFVGLNFKDLLTTMGIVHGHKDSLGLECSGVVTRKGSAVDTVNVGDRVCAMGSGLMRTRKCFPSKVIMQIPDDMTLEQAATLPVVYATVVHAIVNIGRLRKGQSILIHSAAGGVGQAAIYMSRAIGAEVYVTAGTEEKVQFLMEKHQIPRKHIFDSRSDRFLDGVMGITDGRGVDLVLNSLAGDLLQASWCCVAKRGKMLEIGKRDILEHGRLAMDMFQGNRTYCGIDLSAMDEEQVTELINQCFDPRYKQHLKPIEPVQTFGPGQISEALKLMKKGHHMGKLVIAIPENGSKIPAKVSDKSKLFSDKPTYLLVGGLGGLGREVARWMTEKGAKSLCFLSPSAGSNQHAAFIKELESQGCRITAIAGDVSEMQDVERAISTSPSPIGGVMQISMVLRDCALIETTYQDWKAVQNPKVKGTWNLHRALINTKLEFFILFSSISGLVGQPGQGSYASANTFLDSYCHYRQGLGLPCSVIDLGGVDGIGALAVKSNKISQFNSLGLFLLQEGHMIEAIEIALHTSAPTTPTVLPSPVGGFTWKPQIAIGLASARASSTPKNLQLFKADVRFGEYVNLAVDEDQREVKKEAMLREALDQVEADPSVLDAPGTLDRLSLAVGSILFEYLSLSEDEMDIHAPLESIGVDSLVSIEIRNWWRRTIGLEITASEIVKAGSIQGLGKLLVTGLKKKYTKGSDLSSDAANKASS</sequence>
<accession>A0A0D9NTY0</accession>
<dbReference type="CDD" id="cd05195">
    <property type="entry name" value="enoyl_red"/>
    <property type="match status" value="1"/>
</dbReference>
<dbReference type="Pfam" id="PF22621">
    <property type="entry name" value="CurL-like_PKS_C"/>
    <property type="match status" value="1"/>
</dbReference>
<feature type="region of interest" description="C-terminal hotdog fold" evidence="9">
    <location>
        <begin position="1075"/>
        <end position="1232"/>
    </location>
</feature>
<dbReference type="InterPro" id="IPR001227">
    <property type="entry name" value="Ac_transferase_dom_sf"/>
</dbReference>
<dbReference type="Gene3D" id="3.40.50.150">
    <property type="entry name" value="Vaccinia Virus protein VP39"/>
    <property type="match status" value="1"/>
</dbReference>
<dbReference type="Gene3D" id="3.40.366.10">
    <property type="entry name" value="Malonyl-Coenzyme A Acyl Carrier Protein, domain 2"/>
    <property type="match status" value="1"/>
</dbReference>
<dbReference type="CDD" id="cd00833">
    <property type="entry name" value="PKS"/>
    <property type="match status" value="1"/>
</dbReference>
<dbReference type="Pfam" id="PF23297">
    <property type="entry name" value="ACP_SdgA_C"/>
    <property type="match status" value="1"/>
</dbReference>
<evidence type="ECO:0000313" key="13">
    <source>
        <dbReference type="EMBL" id="KJK77296.1"/>
    </source>
</evidence>
<keyword evidence="5" id="KW-0521">NADP</keyword>
<dbReference type="Proteomes" id="UP000054544">
    <property type="component" value="Unassembled WGS sequence"/>
</dbReference>
<dbReference type="Pfam" id="PF08240">
    <property type="entry name" value="ADH_N"/>
    <property type="match status" value="1"/>
</dbReference>
<dbReference type="SUPFAM" id="SSF51735">
    <property type="entry name" value="NAD(P)-binding Rossmann-fold domains"/>
    <property type="match status" value="2"/>
</dbReference>
<evidence type="ECO:0000256" key="4">
    <source>
        <dbReference type="ARBA" id="ARBA00022679"/>
    </source>
</evidence>
<dbReference type="InterPro" id="IPR049552">
    <property type="entry name" value="PKS_DH_N"/>
</dbReference>
<keyword evidence="14" id="KW-1185">Reference proteome</keyword>
<feature type="domain" description="Carrier" evidence="10">
    <location>
        <begin position="2384"/>
        <end position="2458"/>
    </location>
</feature>
<dbReference type="InterPro" id="IPR020806">
    <property type="entry name" value="PKS_PP-bd"/>
</dbReference>
<evidence type="ECO:0000256" key="6">
    <source>
        <dbReference type="ARBA" id="ARBA00023002"/>
    </source>
</evidence>
<dbReference type="InterPro" id="IPR014043">
    <property type="entry name" value="Acyl_transferase_dom"/>
</dbReference>
<dbReference type="InterPro" id="IPR050091">
    <property type="entry name" value="PKS_NRPS_Biosynth_Enz"/>
</dbReference>
<evidence type="ECO:0000256" key="7">
    <source>
        <dbReference type="ARBA" id="ARBA00023268"/>
    </source>
</evidence>
<dbReference type="InterPro" id="IPR016036">
    <property type="entry name" value="Malonyl_transacylase_ACP-bd"/>
</dbReference>
<keyword evidence="7" id="KW-0511">Multifunctional enzyme</keyword>
<keyword evidence="1" id="KW-0596">Phosphopantetheine</keyword>
<dbReference type="GO" id="GO:0031177">
    <property type="term" value="F:phosphopantetheine binding"/>
    <property type="evidence" value="ECO:0007669"/>
    <property type="project" value="InterPro"/>
</dbReference>
<dbReference type="GO" id="GO:0032259">
    <property type="term" value="P:methylation"/>
    <property type="evidence" value="ECO:0007669"/>
    <property type="project" value="UniProtKB-KW"/>
</dbReference>
<dbReference type="Pfam" id="PF14765">
    <property type="entry name" value="PS-DH"/>
    <property type="match status" value="1"/>
</dbReference>
<proteinExistence type="predicted"/>
<evidence type="ECO:0000256" key="2">
    <source>
        <dbReference type="ARBA" id="ARBA00022553"/>
    </source>
</evidence>
<dbReference type="Gene3D" id="3.30.70.3290">
    <property type="match status" value="1"/>
</dbReference>
<dbReference type="PROSITE" id="PS50075">
    <property type="entry name" value="CARRIER"/>
    <property type="match status" value="1"/>
</dbReference>
<dbReference type="SUPFAM" id="SSF52151">
    <property type="entry name" value="FabD/lysophospholipase-like"/>
    <property type="match status" value="1"/>
</dbReference>
<dbReference type="Pfam" id="PF16197">
    <property type="entry name" value="KAsynt_C_assoc"/>
    <property type="match status" value="1"/>
</dbReference>